<evidence type="ECO:0000256" key="1">
    <source>
        <dbReference type="ARBA" id="ARBA00001932"/>
    </source>
</evidence>
<dbReference type="Gene3D" id="1.25.40.80">
    <property type="match status" value="1"/>
</dbReference>
<dbReference type="GO" id="GO:0000719">
    <property type="term" value="P:photoreactive repair"/>
    <property type="evidence" value="ECO:0007669"/>
    <property type="project" value="TreeGrafter"/>
</dbReference>
<comment type="catalytic activity">
    <reaction evidence="13">
        <text>cyclobutadipyrimidine (in DNA) = 2 pyrimidine residues (in DNA).</text>
        <dbReference type="EC" id="4.1.99.3"/>
    </reaction>
</comment>
<comment type="cofactor">
    <cofactor evidence="2">
        <name>FAD</name>
        <dbReference type="ChEBI" id="CHEBI:57692"/>
    </cofactor>
</comment>
<dbReference type="PROSITE" id="PS51645">
    <property type="entry name" value="PHR_CRY_ALPHA_BETA"/>
    <property type="match status" value="1"/>
</dbReference>
<evidence type="ECO:0000256" key="7">
    <source>
        <dbReference type="ARBA" id="ARBA00022763"/>
    </source>
</evidence>
<protein>
    <recommendedName>
        <fullName evidence="5">Deoxyribodipyrimidine photo-lyase</fullName>
        <ecNumber evidence="4">4.1.99.3</ecNumber>
    </recommendedName>
    <alternativeName>
        <fullName evidence="12">DNA photolyase</fullName>
    </alternativeName>
</protein>
<dbReference type="GO" id="GO:0003677">
    <property type="term" value="F:DNA binding"/>
    <property type="evidence" value="ECO:0007669"/>
    <property type="project" value="UniProtKB-KW"/>
</dbReference>
<accession>M1E4X1</accession>
<dbReference type="KEGG" id="tnr:Thena_1008"/>
<comment type="cofactor">
    <cofactor evidence="1">
        <name>(6R)-5,10-methylene-5,6,7,8-tetrahydrofolate</name>
        <dbReference type="ChEBI" id="CHEBI:15636"/>
    </cofactor>
</comment>
<evidence type="ECO:0000256" key="10">
    <source>
        <dbReference type="ARBA" id="ARBA00023204"/>
    </source>
</evidence>
<gene>
    <name evidence="15" type="ORF">Thena_1008</name>
</gene>
<dbReference type="RefSeq" id="WP_013756360.1">
    <property type="nucleotide sequence ID" value="NC_015499.1"/>
</dbReference>
<evidence type="ECO:0000256" key="12">
    <source>
        <dbReference type="ARBA" id="ARBA00031671"/>
    </source>
</evidence>
<keyword evidence="16" id="KW-1185">Reference proteome</keyword>
<evidence type="ECO:0000256" key="8">
    <source>
        <dbReference type="ARBA" id="ARBA00022827"/>
    </source>
</evidence>
<evidence type="ECO:0000313" key="15">
    <source>
        <dbReference type="EMBL" id="AEE14637.1"/>
    </source>
</evidence>
<dbReference type="FunFam" id="1.10.579.10:FF:000002">
    <property type="entry name" value="Deoxyribodipyrimidine photolyase"/>
    <property type="match status" value="1"/>
</dbReference>
<dbReference type="SUPFAM" id="SSF52425">
    <property type="entry name" value="Cryptochrome/photolyase, N-terminal domain"/>
    <property type="match status" value="1"/>
</dbReference>
<dbReference type="InterPro" id="IPR036134">
    <property type="entry name" value="Crypto/Photolyase_FAD-like_sf"/>
</dbReference>
<dbReference type="GO" id="GO:0003904">
    <property type="term" value="F:deoxyribodipyrimidine photo-lyase activity"/>
    <property type="evidence" value="ECO:0007669"/>
    <property type="project" value="UniProtKB-EC"/>
</dbReference>
<keyword evidence="10" id="KW-0234">DNA repair</keyword>
<evidence type="ECO:0000256" key="2">
    <source>
        <dbReference type="ARBA" id="ARBA00001974"/>
    </source>
</evidence>
<dbReference type="Gene3D" id="3.40.50.620">
    <property type="entry name" value="HUPs"/>
    <property type="match status" value="1"/>
</dbReference>
<keyword evidence="7" id="KW-0227">DNA damage</keyword>
<name>M1E4X1_9BACT</name>
<evidence type="ECO:0000259" key="14">
    <source>
        <dbReference type="PROSITE" id="PS51645"/>
    </source>
</evidence>
<keyword evidence="8" id="KW-0274">FAD</keyword>
<evidence type="ECO:0000256" key="6">
    <source>
        <dbReference type="ARBA" id="ARBA00022630"/>
    </source>
</evidence>
<keyword evidence="6" id="KW-0285">Flavoprotein</keyword>
<dbReference type="eggNOG" id="COG0415">
    <property type="taxonomic scope" value="Bacteria"/>
</dbReference>
<dbReference type="HOGENOM" id="CLU_026342_2_1_9"/>
<feature type="domain" description="Photolyase/cryptochrome alpha/beta" evidence="14">
    <location>
        <begin position="18"/>
        <end position="146"/>
    </location>
</feature>
<evidence type="ECO:0000256" key="3">
    <source>
        <dbReference type="ARBA" id="ARBA00006409"/>
    </source>
</evidence>
<organism evidence="15 16">
    <name type="scientific">Thermodesulfobium narugense DSM 14796</name>
    <dbReference type="NCBI Taxonomy" id="747365"/>
    <lineage>
        <taxon>Bacteria</taxon>
        <taxon>Pseudomonadati</taxon>
        <taxon>Thermodesulfobiota</taxon>
        <taxon>Thermodesulfobiia</taxon>
        <taxon>Thermodesulfobiales</taxon>
        <taxon>Thermodesulfobiaceae</taxon>
        <taxon>Thermodesulfobium</taxon>
    </lineage>
</organism>
<sequence length="443" mass="53051">MKFYKRIEKVQTFEKVGKYILYWMQGAFRVKYNHSFEYAKYLSNKHNIPLLVLIIVDFSYPEGNFRSFKFFLEGLKDVFEETISQQIGINIVVGSFQDVLKSYIDNAKIMITDKSYLPNLINIKNTIYSENKITIYQVDTNLVIPVNIVSQKKEYAAYTIRPKILKLLYEYRNDFEEIKYNGSFLKPKTEVDLNNIENELRKQNLVNVLPAPYIGGYKEAKKILDYFVSKKFKYYKDNRNNPEKESESNISPYLHFGNISPLEILDTLEIFDKSSENYYSFFEEMVIRRELAHNFTYYSNDLNNLENLLPAWAFKTFYEHKDDKREYVYSLEEFENSKTHDEIWNASQRELKKRGKIHNYMRMYWGKKIIEWSKNIEDAYDAMIYLNNKYALDGRDPNSYVGILWCFGLHDRAFKERKIFGKVRWMSQGSLIRKFGLNKYIRN</sequence>
<dbReference type="Proteomes" id="UP000011765">
    <property type="component" value="Chromosome"/>
</dbReference>
<evidence type="ECO:0000256" key="11">
    <source>
        <dbReference type="ARBA" id="ARBA00023239"/>
    </source>
</evidence>
<keyword evidence="11 15" id="KW-0456">Lyase</keyword>
<keyword evidence="9" id="KW-0238">DNA-binding</keyword>
<evidence type="ECO:0000256" key="4">
    <source>
        <dbReference type="ARBA" id="ARBA00013149"/>
    </source>
</evidence>
<dbReference type="InterPro" id="IPR036155">
    <property type="entry name" value="Crypto/Photolyase_N_sf"/>
</dbReference>
<dbReference type="EC" id="4.1.99.3" evidence="4"/>
<dbReference type="STRING" id="747365.Thena_1008"/>
<evidence type="ECO:0000256" key="5">
    <source>
        <dbReference type="ARBA" id="ARBA00014046"/>
    </source>
</evidence>
<dbReference type="Gene3D" id="1.10.579.10">
    <property type="entry name" value="DNA Cyclobutane Dipyrimidine Photolyase, subunit A, domain 3"/>
    <property type="match status" value="1"/>
</dbReference>
<comment type="similarity">
    <text evidence="3">Belongs to the DNA photolyase class-2 family.</text>
</comment>
<dbReference type="PANTHER" id="PTHR10211">
    <property type="entry name" value="DEOXYRIBODIPYRIMIDINE PHOTOLYASE"/>
    <property type="match status" value="1"/>
</dbReference>
<dbReference type="OrthoDB" id="9772484at2"/>
<dbReference type="InterPro" id="IPR052219">
    <property type="entry name" value="Photolyase_Class-2"/>
</dbReference>
<evidence type="ECO:0000313" key="16">
    <source>
        <dbReference type="Proteomes" id="UP000011765"/>
    </source>
</evidence>
<dbReference type="SUPFAM" id="SSF48173">
    <property type="entry name" value="Cryptochrome/photolyase FAD-binding domain"/>
    <property type="match status" value="1"/>
</dbReference>
<dbReference type="PROSITE" id="PS01083">
    <property type="entry name" value="DNA_PHOTOLYASES_2_1"/>
    <property type="match status" value="1"/>
</dbReference>
<dbReference type="AlphaFoldDB" id="M1E4X1"/>
<dbReference type="EMBL" id="CP002690">
    <property type="protein sequence ID" value="AEE14637.1"/>
    <property type="molecule type" value="Genomic_DNA"/>
</dbReference>
<dbReference type="InterPro" id="IPR006050">
    <property type="entry name" value="DNA_photolyase_N"/>
</dbReference>
<reference evidence="15 16" key="1">
    <citation type="submission" date="2011-04" db="EMBL/GenBank/DDBJ databases">
        <title>The complete genome of Thermodesulfobium narugense DSM 14796.</title>
        <authorList>
            <consortium name="US DOE Joint Genome Institute (JGI-PGF)"/>
            <person name="Lucas S."/>
            <person name="Han J."/>
            <person name="Lapidus A."/>
            <person name="Bruce D."/>
            <person name="Goodwin L."/>
            <person name="Pitluck S."/>
            <person name="Peters L."/>
            <person name="Kyrpides N."/>
            <person name="Mavromatis K."/>
            <person name="Pagani I."/>
            <person name="Ivanova N."/>
            <person name="Ovchinnikova G."/>
            <person name="Zhang X."/>
            <person name="Saunders L."/>
            <person name="Detter J.C."/>
            <person name="Tapia R."/>
            <person name="Han C."/>
            <person name="Land M."/>
            <person name="Hauser L."/>
            <person name="Markowitz V."/>
            <person name="Cheng J.-F."/>
            <person name="Hugenholtz P."/>
            <person name="Woyke T."/>
            <person name="Wu D."/>
            <person name="Spring S."/>
            <person name="Schroeder M."/>
            <person name="Brambilla E."/>
            <person name="Klenk H.-P."/>
            <person name="Eisen J.A."/>
        </authorList>
    </citation>
    <scope>NUCLEOTIDE SEQUENCE [LARGE SCALE GENOMIC DNA]</scope>
    <source>
        <strain evidence="15 16">DSM 14796</strain>
    </source>
</reference>
<proteinExistence type="inferred from homology"/>
<dbReference type="PANTHER" id="PTHR10211:SF0">
    <property type="entry name" value="DEOXYRIBODIPYRIMIDINE PHOTO-LYASE"/>
    <property type="match status" value="1"/>
</dbReference>
<evidence type="ECO:0000256" key="9">
    <source>
        <dbReference type="ARBA" id="ARBA00023125"/>
    </source>
</evidence>
<dbReference type="Pfam" id="PF00875">
    <property type="entry name" value="DNA_photolyase"/>
    <property type="match status" value="1"/>
</dbReference>
<evidence type="ECO:0000256" key="13">
    <source>
        <dbReference type="ARBA" id="ARBA00033999"/>
    </source>
</evidence>
<dbReference type="InterPro" id="IPR014729">
    <property type="entry name" value="Rossmann-like_a/b/a_fold"/>
</dbReference>
<dbReference type="InterPro" id="IPR032673">
    <property type="entry name" value="DNA_photolyase_2_CS"/>
</dbReference>